<keyword evidence="2" id="KW-0732">Signal</keyword>
<feature type="signal peptide" evidence="2">
    <location>
        <begin position="1"/>
        <end position="18"/>
    </location>
</feature>
<name>A0AB73H0N3_9XANT</name>
<evidence type="ECO:0000256" key="2">
    <source>
        <dbReference type="SAM" id="SignalP"/>
    </source>
</evidence>
<accession>A0AB73H0N3</accession>
<dbReference type="RefSeq" id="WP_024939076.1">
    <property type="nucleotide sequence ID" value="NZ_CP041965.1"/>
</dbReference>
<evidence type="ECO:0000256" key="1">
    <source>
        <dbReference type="SAM" id="MobiDB-lite"/>
    </source>
</evidence>
<feature type="chain" id="PRO_5044497138" evidence="2">
    <location>
        <begin position="19"/>
        <end position="145"/>
    </location>
</feature>
<organism evidence="3">
    <name type="scientific">Xanthomonas arboricola</name>
    <dbReference type="NCBI Taxonomy" id="56448"/>
    <lineage>
        <taxon>Bacteria</taxon>
        <taxon>Pseudomonadati</taxon>
        <taxon>Pseudomonadota</taxon>
        <taxon>Gammaproteobacteria</taxon>
        <taxon>Lysobacterales</taxon>
        <taxon>Lysobacteraceae</taxon>
        <taxon>Xanthomonas</taxon>
    </lineage>
</organism>
<dbReference type="AlphaFoldDB" id="A0AB73H0N3"/>
<dbReference type="Proteomes" id="UP000528595">
    <property type="component" value="Unassembled WGS sequence"/>
</dbReference>
<dbReference type="EMBL" id="JACIIQ010000014">
    <property type="protein sequence ID" value="MBB5671582.1"/>
    <property type="molecule type" value="Genomic_DNA"/>
</dbReference>
<proteinExistence type="predicted"/>
<protein>
    <submittedName>
        <fullName evidence="3">Uncharacterized protein</fullName>
    </submittedName>
</protein>
<gene>
    <name evidence="3" type="ORF">FHR65_003161</name>
</gene>
<comment type="caution">
    <text evidence="3">The sequence shown here is derived from an EMBL/GenBank/DDBJ whole genome shotgun (WGS) entry which is preliminary data.</text>
</comment>
<sequence length="145" mass="15828">MSTRFYALALFPMLLAHAGSGMTTVPDRFVGQWAGRAESCGSDADDLMLRIAPGHITYWESDGPIKAVVVRGDAEIALIVELSGEGETWLSTAQFTLSPDGMQLADTVTMPGKTLVRYKCPDAVRTPPERVSEPRLLREPAKVRH</sequence>
<feature type="region of interest" description="Disordered" evidence="1">
    <location>
        <begin position="126"/>
        <end position="145"/>
    </location>
</feature>
<reference evidence="3" key="1">
    <citation type="submission" date="2020-08" db="EMBL/GenBank/DDBJ databases">
        <title>Studying the diversity of plant-associated saprophytic bacteria and their role in host health and plant-pathogen interactions.</title>
        <authorList>
            <person name="Potnis N."/>
        </authorList>
    </citation>
    <scope>NUCLEOTIDE SEQUENCE</scope>
    <source>
        <strain evidence="3">F21</strain>
    </source>
</reference>
<evidence type="ECO:0000313" key="3">
    <source>
        <dbReference type="EMBL" id="MBB5671582.1"/>
    </source>
</evidence>